<reference evidence="3" key="1">
    <citation type="submission" date="2023-03" db="EMBL/GenBank/DDBJ databases">
        <title>Massive genome expansion in bonnet fungi (Mycena s.s.) driven by repeated elements and novel gene families across ecological guilds.</title>
        <authorList>
            <consortium name="Lawrence Berkeley National Laboratory"/>
            <person name="Harder C.B."/>
            <person name="Miyauchi S."/>
            <person name="Viragh M."/>
            <person name="Kuo A."/>
            <person name="Thoen E."/>
            <person name="Andreopoulos B."/>
            <person name="Lu D."/>
            <person name="Skrede I."/>
            <person name="Drula E."/>
            <person name="Henrissat B."/>
            <person name="Morin E."/>
            <person name="Kohler A."/>
            <person name="Barry K."/>
            <person name="LaButti K."/>
            <person name="Morin E."/>
            <person name="Salamov A."/>
            <person name="Lipzen A."/>
            <person name="Mereny Z."/>
            <person name="Hegedus B."/>
            <person name="Baldrian P."/>
            <person name="Stursova M."/>
            <person name="Weitz H."/>
            <person name="Taylor A."/>
            <person name="Grigoriev I.V."/>
            <person name="Nagy L.G."/>
            <person name="Martin F."/>
            <person name="Kauserud H."/>
        </authorList>
    </citation>
    <scope>NUCLEOTIDE SEQUENCE</scope>
    <source>
        <strain evidence="3">CBHHK182m</strain>
    </source>
</reference>
<comment type="caution">
    <text evidence="3">The sequence shown here is derived from an EMBL/GenBank/DDBJ whole genome shotgun (WGS) entry which is preliminary data.</text>
</comment>
<dbReference type="PROSITE" id="PS50231">
    <property type="entry name" value="RICIN_B_LECTIN"/>
    <property type="match status" value="3"/>
</dbReference>
<evidence type="ECO:0000313" key="3">
    <source>
        <dbReference type="EMBL" id="KAJ7744914.1"/>
    </source>
</evidence>
<feature type="chain" id="PRO_5042003001" evidence="1">
    <location>
        <begin position="19"/>
        <end position="318"/>
    </location>
</feature>
<dbReference type="SMART" id="SM00458">
    <property type="entry name" value="RICIN"/>
    <property type="match status" value="2"/>
</dbReference>
<organism evidence="3 4">
    <name type="scientific">Mycena metata</name>
    <dbReference type="NCBI Taxonomy" id="1033252"/>
    <lineage>
        <taxon>Eukaryota</taxon>
        <taxon>Fungi</taxon>
        <taxon>Dikarya</taxon>
        <taxon>Basidiomycota</taxon>
        <taxon>Agaricomycotina</taxon>
        <taxon>Agaricomycetes</taxon>
        <taxon>Agaricomycetidae</taxon>
        <taxon>Agaricales</taxon>
        <taxon>Marasmiineae</taxon>
        <taxon>Mycenaceae</taxon>
        <taxon>Mycena</taxon>
    </lineage>
</organism>
<proteinExistence type="predicted"/>
<keyword evidence="4" id="KW-1185">Reference proteome</keyword>
<dbReference type="EMBL" id="JARKIB010000085">
    <property type="protein sequence ID" value="KAJ7744914.1"/>
    <property type="molecule type" value="Genomic_DNA"/>
</dbReference>
<dbReference type="Proteomes" id="UP001215598">
    <property type="component" value="Unassembled WGS sequence"/>
</dbReference>
<evidence type="ECO:0000256" key="1">
    <source>
        <dbReference type="SAM" id="SignalP"/>
    </source>
</evidence>
<evidence type="ECO:0000313" key="4">
    <source>
        <dbReference type="Proteomes" id="UP001215598"/>
    </source>
</evidence>
<dbReference type="InterPro" id="IPR035992">
    <property type="entry name" value="Ricin_B-like_lectins"/>
</dbReference>
<evidence type="ECO:0000259" key="2">
    <source>
        <dbReference type="SMART" id="SM00458"/>
    </source>
</evidence>
<accession>A0AAD7IJY7</accession>
<keyword evidence="1" id="KW-0732">Signal</keyword>
<feature type="domain" description="Ricin B lectin" evidence="2">
    <location>
        <begin position="30"/>
        <end position="168"/>
    </location>
</feature>
<name>A0AAD7IJY7_9AGAR</name>
<feature type="domain" description="Ricin B lectin" evidence="2">
    <location>
        <begin position="174"/>
        <end position="314"/>
    </location>
</feature>
<dbReference type="CDD" id="cd00161">
    <property type="entry name" value="beta-trefoil_Ricin-like"/>
    <property type="match status" value="1"/>
</dbReference>
<dbReference type="InterPro" id="IPR000772">
    <property type="entry name" value="Ricin_B_lectin"/>
</dbReference>
<feature type="signal peptide" evidence="1">
    <location>
        <begin position="1"/>
        <end position="18"/>
    </location>
</feature>
<dbReference type="Gene3D" id="2.80.10.50">
    <property type="match status" value="3"/>
</dbReference>
<protein>
    <submittedName>
        <fullName evidence="3">Ricin B lectin domain-containing protein</fullName>
    </submittedName>
</protein>
<dbReference type="SUPFAM" id="SSF50370">
    <property type="entry name" value="Ricin B-like lectins"/>
    <property type="match status" value="2"/>
</dbReference>
<dbReference type="AlphaFoldDB" id="A0AAD7IJY7"/>
<dbReference type="Pfam" id="PF00652">
    <property type="entry name" value="Ricin_B_lectin"/>
    <property type="match status" value="2"/>
</dbReference>
<sequence length="318" mass="33939">MAPTSLAVLSVFILSAAAQIPGQGEIQSLSPAFFDAGFQGCISAPQTNINGSALVIYDCNNEDFAFKEWHLSFFDKESAGPQPITIFDNDSHMCIDVTGGVNVDGTKLQIWTCTGGPNQKWISVNDFTLQWSGTDKCIDLTNGIASDGNVLQIWTCTEGNLNQKWIGTPNPDLTQVANIIGGDSSAEHDYCITAASDTDGAEVILAACLDSPFGAGNITWTVPIAPLTSQLQTFSDKCLDVPNGSNANGVKLQIWTCATGDTNQRFQNRNGQIEWSGTGKCLDLTNGLTGEGVPIQIWDCATGNDNPNQVWFVAELSS</sequence>
<gene>
    <name evidence="3" type="ORF">B0H16DRAFT_1559456</name>
</gene>